<evidence type="ECO:0000313" key="3">
    <source>
        <dbReference type="Proteomes" id="UP001519460"/>
    </source>
</evidence>
<evidence type="ECO:0000256" key="1">
    <source>
        <dbReference type="SAM" id="MobiDB-lite"/>
    </source>
</evidence>
<gene>
    <name evidence="2" type="ORF">BaRGS_00019093</name>
</gene>
<reference evidence="2 3" key="1">
    <citation type="journal article" date="2023" name="Sci. Data">
        <title>Genome assembly of the Korean intertidal mud-creeper Batillaria attramentaria.</title>
        <authorList>
            <person name="Patra A.K."/>
            <person name="Ho P.T."/>
            <person name="Jun S."/>
            <person name="Lee S.J."/>
            <person name="Kim Y."/>
            <person name="Won Y.J."/>
        </authorList>
    </citation>
    <scope>NUCLEOTIDE SEQUENCE [LARGE SCALE GENOMIC DNA]</scope>
    <source>
        <strain evidence="2">Wonlab-2016</strain>
    </source>
</reference>
<keyword evidence="3" id="KW-1185">Reference proteome</keyword>
<accession>A0ABD0KR12</accession>
<dbReference type="Proteomes" id="UP001519460">
    <property type="component" value="Unassembled WGS sequence"/>
</dbReference>
<protein>
    <submittedName>
        <fullName evidence="2">Uncharacterized protein</fullName>
    </submittedName>
</protein>
<organism evidence="2 3">
    <name type="scientific">Batillaria attramentaria</name>
    <dbReference type="NCBI Taxonomy" id="370345"/>
    <lineage>
        <taxon>Eukaryota</taxon>
        <taxon>Metazoa</taxon>
        <taxon>Spiralia</taxon>
        <taxon>Lophotrochozoa</taxon>
        <taxon>Mollusca</taxon>
        <taxon>Gastropoda</taxon>
        <taxon>Caenogastropoda</taxon>
        <taxon>Sorbeoconcha</taxon>
        <taxon>Cerithioidea</taxon>
        <taxon>Batillariidae</taxon>
        <taxon>Batillaria</taxon>
    </lineage>
</organism>
<feature type="region of interest" description="Disordered" evidence="1">
    <location>
        <begin position="1"/>
        <end position="34"/>
    </location>
</feature>
<dbReference type="EMBL" id="JACVVK020000135">
    <property type="protein sequence ID" value="KAK7489698.1"/>
    <property type="molecule type" value="Genomic_DNA"/>
</dbReference>
<sequence length="71" mass="7800">MNLESWLHAGSPTVSTWSRPVSERSGNQPDREINAAQFITVDRGPVARPSPAGRPRVSLVLVTNYTSHESQ</sequence>
<feature type="compositionally biased region" description="Polar residues" evidence="1">
    <location>
        <begin position="12"/>
        <end position="28"/>
    </location>
</feature>
<evidence type="ECO:0000313" key="2">
    <source>
        <dbReference type="EMBL" id="KAK7489698.1"/>
    </source>
</evidence>
<dbReference type="AlphaFoldDB" id="A0ABD0KR12"/>
<name>A0ABD0KR12_9CAEN</name>
<comment type="caution">
    <text evidence="2">The sequence shown here is derived from an EMBL/GenBank/DDBJ whole genome shotgun (WGS) entry which is preliminary data.</text>
</comment>
<proteinExistence type="predicted"/>